<reference evidence="7 8" key="1">
    <citation type="journal article" date="2015" name="Proc. Natl. Acad. Sci. U.S.A.">
        <title>The resurrection genome of Boea hygrometrica: A blueprint for survival of dehydration.</title>
        <authorList>
            <person name="Xiao L."/>
            <person name="Yang G."/>
            <person name="Zhang L."/>
            <person name="Yang X."/>
            <person name="Zhao S."/>
            <person name="Ji Z."/>
            <person name="Zhou Q."/>
            <person name="Hu M."/>
            <person name="Wang Y."/>
            <person name="Chen M."/>
            <person name="Xu Y."/>
            <person name="Jin H."/>
            <person name="Xiao X."/>
            <person name="Hu G."/>
            <person name="Bao F."/>
            <person name="Hu Y."/>
            <person name="Wan P."/>
            <person name="Li L."/>
            <person name="Deng X."/>
            <person name="Kuang T."/>
            <person name="Xiang C."/>
            <person name="Zhu J.K."/>
            <person name="Oliver M.J."/>
            <person name="He Y."/>
        </authorList>
    </citation>
    <scope>NUCLEOTIDE SEQUENCE [LARGE SCALE GENOMIC DNA]</scope>
    <source>
        <strain evidence="8">cv. XS01</strain>
    </source>
</reference>
<dbReference type="SMART" id="SM00360">
    <property type="entry name" value="RRM"/>
    <property type="match status" value="1"/>
</dbReference>
<dbReference type="GO" id="GO:0005634">
    <property type="term" value="C:nucleus"/>
    <property type="evidence" value="ECO:0007669"/>
    <property type="project" value="TreeGrafter"/>
</dbReference>
<evidence type="ECO:0000259" key="5">
    <source>
        <dbReference type="PROSITE" id="PS50102"/>
    </source>
</evidence>
<feature type="domain" description="C3H1-type" evidence="6">
    <location>
        <begin position="214"/>
        <end position="242"/>
    </location>
</feature>
<feature type="region of interest" description="Disordered" evidence="4">
    <location>
        <begin position="602"/>
        <end position="626"/>
    </location>
</feature>
<evidence type="ECO:0000256" key="2">
    <source>
        <dbReference type="PROSITE-ProRule" id="PRU00176"/>
    </source>
</evidence>
<feature type="region of interest" description="Disordered" evidence="4">
    <location>
        <begin position="22"/>
        <end position="48"/>
    </location>
</feature>
<feature type="compositionally biased region" description="Basic and acidic residues" evidence="4">
    <location>
        <begin position="602"/>
        <end position="612"/>
    </location>
</feature>
<name>A0A2Z7C9J3_9LAMI</name>
<dbReference type="InterPro" id="IPR045137">
    <property type="entry name" value="RBM26/27"/>
</dbReference>
<evidence type="ECO:0000256" key="4">
    <source>
        <dbReference type="SAM" id="MobiDB-lite"/>
    </source>
</evidence>
<keyword evidence="8" id="KW-1185">Reference proteome</keyword>
<keyword evidence="3" id="KW-0862">Zinc</keyword>
<dbReference type="InterPro" id="IPR012677">
    <property type="entry name" value="Nucleotide-bd_a/b_plait_sf"/>
</dbReference>
<feature type="zinc finger region" description="C3H1-type" evidence="3">
    <location>
        <begin position="214"/>
        <end position="242"/>
    </location>
</feature>
<dbReference type="PANTHER" id="PTHR14398:SF0">
    <property type="entry name" value="ZINC FINGER PROTEIN SWM"/>
    <property type="match status" value="1"/>
</dbReference>
<dbReference type="CDD" id="cd12257">
    <property type="entry name" value="RRM1_RBM26_like"/>
    <property type="match status" value="1"/>
</dbReference>
<feature type="domain" description="RRM" evidence="5">
    <location>
        <begin position="434"/>
        <end position="506"/>
    </location>
</feature>
<accession>A0A2Z7C9J3</accession>
<evidence type="ECO:0000313" key="8">
    <source>
        <dbReference type="Proteomes" id="UP000250235"/>
    </source>
</evidence>
<dbReference type="InterPro" id="IPR035979">
    <property type="entry name" value="RBD_domain_sf"/>
</dbReference>
<dbReference type="GO" id="GO:0008270">
    <property type="term" value="F:zinc ion binding"/>
    <property type="evidence" value="ECO:0007669"/>
    <property type="project" value="UniProtKB-KW"/>
</dbReference>
<dbReference type="GO" id="GO:0003723">
    <property type="term" value="F:RNA binding"/>
    <property type="evidence" value="ECO:0007669"/>
    <property type="project" value="UniProtKB-UniRule"/>
</dbReference>
<gene>
    <name evidence="7" type="ORF">F511_22004</name>
</gene>
<dbReference type="PROSITE" id="PS50102">
    <property type="entry name" value="RRM"/>
    <property type="match status" value="1"/>
</dbReference>
<sequence length="828" mass="90740">MDVRVSSQNIGFLASTLLVDTEKKETSEGEDEDVDRNHKHRKRAAHSQSFNGDSLDQFFIRPYRKRSKPFENGSDKGNDMISGRELLSRFERRVANQDTFSGAHMDLNKRISQNQPLPREALAVRSRGKELGSWIPHDYRLGSVDFRSHFFPLGPVPSGLVAGRVLPNIATAQGLSWNAVGLLPGAPTGGLDALNSCGLQAALRPSNSPSVNIGIPRGHCRDFEELGFCLRGELCPMEHGVNRIIIDDVQGLSQFNLPQMIPDCQLLGASAGQGDSWGGGSDVYDPDQPLLTSDSAATTSLLSLNQSNADKTEPFLDMDSTDRPHVEPCEGFDELPVRSDPTSGPQSASVWRRIGNSNNISRVKEKKDTEENSPSFLEPDIRSEEALSAYLQDVSQWGKQVNLTDECRQVKGMSLKPYSNFARDAQKPSQKAVYTLFVNGIPWKDNKRESLFSHFQKFGEIIDIYIPMHSERAFVQFSKTEEAEAALRAPDAVMGNRFIKLRWANRDNIPNDKINNSGSLSTTSCGVALGLAFSHESPHSAGIKDGSIHMSVSQVQAYDHPSPVSYNGPKSSPLQQKRLENLELLKEELRKKQEMLDQKRNEFRRQLDKLEKQSTGSKTETARSSPRINALVENVKPAELALSHSSSTSTAVALEHPSLRSSGPACTPPAPSVANRFKLDNRPTAFKIVSPLPVGLADAATLEEHFNNYGDLSSVELEESHHAKVSNDDAPSACGVSARISFATRRSAEKAFINGKSWKGHPLQFTWLKSNTCRKASDAPGNPSARLKMAEVSATIISLNSAALPESITARSGDIESADLSKDSTSAD</sequence>
<dbReference type="FunFam" id="3.30.70.330:FF:000719">
    <property type="entry name" value="Predicted protein"/>
    <property type="match status" value="1"/>
</dbReference>
<dbReference type="EMBL" id="KQ998120">
    <property type="protein sequence ID" value="KZV43412.1"/>
    <property type="molecule type" value="Genomic_DNA"/>
</dbReference>
<dbReference type="InterPro" id="IPR000571">
    <property type="entry name" value="Znf_CCCH"/>
</dbReference>
<keyword evidence="1 2" id="KW-0694">RNA-binding</keyword>
<keyword evidence="3" id="KW-0863">Zinc-finger</keyword>
<dbReference type="OrthoDB" id="443401at2759"/>
<proteinExistence type="predicted"/>
<keyword evidence="3" id="KW-0479">Metal-binding</keyword>
<evidence type="ECO:0000256" key="1">
    <source>
        <dbReference type="ARBA" id="ARBA00022884"/>
    </source>
</evidence>
<dbReference type="PANTHER" id="PTHR14398">
    <property type="entry name" value="RNA RECOGNITION RRM/RNP DOMAIN"/>
    <property type="match status" value="1"/>
</dbReference>
<dbReference type="Proteomes" id="UP000250235">
    <property type="component" value="Unassembled WGS sequence"/>
</dbReference>
<organism evidence="7 8">
    <name type="scientific">Dorcoceras hygrometricum</name>
    <dbReference type="NCBI Taxonomy" id="472368"/>
    <lineage>
        <taxon>Eukaryota</taxon>
        <taxon>Viridiplantae</taxon>
        <taxon>Streptophyta</taxon>
        <taxon>Embryophyta</taxon>
        <taxon>Tracheophyta</taxon>
        <taxon>Spermatophyta</taxon>
        <taxon>Magnoliopsida</taxon>
        <taxon>eudicotyledons</taxon>
        <taxon>Gunneridae</taxon>
        <taxon>Pentapetalae</taxon>
        <taxon>asterids</taxon>
        <taxon>lamiids</taxon>
        <taxon>Lamiales</taxon>
        <taxon>Gesneriaceae</taxon>
        <taxon>Didymocarpoideae</taxon>
        <taxon>Trichosporeae</taxon>
        <taxon>Loxocarpinae</taxon>
        <taxon>Dorcoceras</taxon>
    </lineage>
</organism>
<dbReference type="PROSITE" id="PS50103">
    <property type="entry name" value="ZF_C3H1"/>
    <property type="match status" value="1"/>
</dbReference>
<evidence type="ECO:0000259" key="6">
    <source>
        <dbReference type="PROSITE" id="PS50103"/>
    </source>
</evidence>
<evidence type="ECO:0000256" key="3">
    <source>
        <dbReference type="PROSITE-ProRule" id="PRU00723"/>
    </source>
</evidence>
<feature type="compositionally biased region" description="Polar residues" evidence="4">
    <location>
        <begin position="613"/>
        <end position="626"/>
    </location>
</feature>
<dbReference type="InterPro" id="IPR000504">
    <property type="entry name" value="RRM_dom"/>
</dbReference>
<dbReference type="Gene3D" id="3.30.70.330">
    <property type="match status" value="2"/>
</dbReference>
<protein>
    <submittedName>
        <fullName evidence="7">Zinc finger CCCH domain-containing protein 41</fullName>
    </submittedName>
</protein>
<evidence type="ECO:0000313" key="7">
    <source>
        <dbReference type="EMBL" id="KZV43412.1"/>
    </source>
</evidence>
<dbReference type="SUPFAM" id="SSF54928">
    <property type="entry name" value="RNA-binding domain, RBD"/>
    <property type="match status" value="1"/>
</dbReference>
<dbReference type="Pfam" id="PF00076">
    <property type="entry name" value="RRM_1"/>
    <property type="match status" value="1"/>
</dbReference>
<dbReference type="AlphaFoldDB" id="A0A2Z7C9J3"/>